<dbReference type="Gene3D" id="3.30.43.10">
    <property type="entry name" value="Uridine Diphospho-n-acetylenolpyruvylglucosamine Reductase, domain 2"/>
    <property type="match status" value="1"/>
</dbReference>
<dbReference type="RefSeq" id="WP_279954801.1">
    <property type="nucleotide sequence ID" value="NZ_BAAAUW010000030.1"/>
</dbReference>
<accession>A0ABP6R6X2</accession>
<evidence type="ECO:0000313" key="7">
    <source>
        <dbReference type="EMBL" id="GAA3273227.1"/>
    </source>
</evidence>
<dbReference type="SUPFAM" id="SSF56176">
    <property type="entry name" value="FAD-binding/transporter-associated domain-like"/>
    <property type="match status" value="1"/>
</dbReference>
<evidence type="ECO:0000256" key="5">
    <source>
        <dbReference type="ARBA" id="ARBA00023002"/>
    </source>
</evidence>
<keyword evidence="4" id="KW-0274">FAD</keyword>
<dbReference type="EMBL" id="BAAAUW010000030">
    <property type="protein sequence ID" value="GAA3273227.1"/>
    <property type="molecule type" value="Genomic_DNA"/>
</dbReference>
<proteinExistence type="inferred from homology"/>
<feature type="domain" description="FAD-binding PCMH-type" evidence="6">
    <location>
        <begin position="33"/>
        <end position="204"/>
    </location>
</feature>
<evidence type="ECO:0000256" key="1">
    <source>
        <dbReference type="ARBA" id="ARBA00001974"/>
    </source>
</evidence>
<evidence type="ECO:0000256" key="4">
    <source>
        <dbReference type="ARBA" id="ARBA00022827"/>
    </source>
</evidence>
<dbReference type="PROSITE" id="PS51387">
    <property type="entry name" value="FAD_PCMH"/>
    <property type="match status" value="1"/>
</dbReference>
<keyword evidence="5" id="KW-0560">Oxidoreductase</keyword>
<organism evidence="7 8">
    <name type="scientific">Streptomyces labedae</name>
    <dbReference type="NCBI Taxonomy" id="285569"/>
    <lineage>
        <taxon>Bacteria</taxon>
        <taxon>Bacillati</taxon>
        <taxon>Actinomycetota</taxon>
        <taxon>Actinomycetes</taxon>
        <taxon>Kitasatosporales</taxon>
        <taxon>Streptomycetaceae</taxon>
        <taxon>Streptomyces</taxon>
    </lineage>
</organism>
<dbReference type="InterPro" id="IPR016169">
    <property type="entry name" value="FAD-bd_PCMH_sub2"/>
</dbReference>
<comment type="similarity">
    <text evidence="2">Belongs to the oxygen-dependent FAD-linked oxidoreductase family.</text>
</comment>
<reference evidence="8" key="1">
    <citation type="journal article" date="2019" name="Int. J. Syst. Evol. Microbiol.">
        <title>The Global Catalogue of Microorganisms (GCM) 10K type strain sequencing project: providing services to taxonomists for standard genome sequencing and annotation.</title>
        <authorList>
            <consortium name="The Broad Institute Genomics Platform"/>
            <consortium name="The Broad Institute Genome Sequencing Center for Infectious Disease"/>
            <person name="Wu L."/>
            <person name="Ma J."/>
        </authorList>
    </citation>
    <scope>NUCLEOTIDE SEQUENCE [LARGE SCALE GENOMIC DNA]</scope>
    <source>
        <strain evidence="8">JCM 9381</strain>
    </source>
</reference>
<dbReference type="InterPro" id="IPR036318">
    <property type="entry name" value="FAD-bd_PCMH-like_sf"/>
</dbReference>
<evidence type="ECO:0000256" key="3">
    <source>
        <dbReference type="ARBA" id="ARBA00022630"/>
    </source>
</evidence>
<dbReference type="Gene3D" id="3.40.462.20">
    <property type="match status" value="1"/>
</dbReference>
<dbReference type="PROSITE" id="PS00862">
    <property type="entry name" value="OX2_COVAL_FAD"/>
    <property type="match status" value="1"/>
</dbReference>
<sequence length="434" mass="45722">MNPEPVTAPAALSGKLITPDDSRYRTYRSTYTTVGSPAVVAVPESAGDVAATLLLARDRGLAVAVRSGGHGLSGRGTNNGGLVIDLRRMNGVTVLDRSRRLVRVEAGARWAQVAQALSPHGLAISSGDHGNVGVGGLATGGGVGWLVRRFGLTVDRVRAVEVVLADGSLVRADAANEPDLLWVMRGAGAGAGIAVAFEFEALELRNVGYAQIAARVDPAGGLLQRLDAVLKDAPRELTTAVMFSSQGPVTNAFITAVVATDDTRAISNAIGPLLDIGEVTLQQALLTPYTSLVPREHMHVNVGQMPASTTNGLLSEVTPAAGRALVDMMAGPTPLFVQMRSLGGAVAEADPAATAFPHRHQRFLVTASTFPPYGYDDLLRAWKPVEQHTEGAYVNFESNPSQVSFDRTYPGAVGTRVAALWRRYDPDGVLRPRL</sequence>
<dbReference type="InterPro" id="IPR006093">
    <property type="entry name" value="Oxy_OxRdtase_FAD_BS"/>
</dbReference>
<dbReference type="InterPro" id="IPR016166">
    <property type="entry name" value="FAD-bd_PCMH"/>
</dbReference>
<gene>
    <name evidence="7" type="ORF">GCM10010469_52110</name>
</gene>
<evidence type="ECO:0000259" key="6">
    <source>
        <dbReference type="PROSITE" id="PS51387"/>
    </source>
</evidence>
<dbReference type="PANTHER" id="PTHR42973">
    <property type="entry name" value="BINDING OXIDOREDUCTASE, PUTATIVE (AFU_ORTHOLOGUE AFUA_1G17690)-RELATED"/>
    <property type="match status" value="1"/>
</dbReference>
<name>A0ABP6R6X2_9ACTN</name>
<dbReference type="Gene3D" id="3.30.465.10">
    <property type="match status" value="1"/>
</dbReference>
<dbReference type="Pfam" id="PF01565">
    <property type="entry name" value="FAD_binding_4"/>
    <property type="match status" value="1"/>
</dbReference>
<evidence type="ECO:0000313" key="8">
    <source>
        <dbReference type="Proteomes" id="UP001500728"/>
    </source>
</evidence>
<dbReference type="InterPro" id="IPR050416">
    <property type="entry name" value="FAD-linked_Oxidoreductase"/>
</dbReference>
<dbReference type="InterPro" id="IPR006094">
    <property type="entry name" value="Oxid_FAD_bind_N"/>
</dbReference>
<protein>
    <submittedName>
        <fullName evidence="7">FAD-binding oxidoreductase</fullName>
    </submittedName>
</protein>
<dbReference type="PANTHER" id="PTHR42973:SF39">
    <property type="entry name" value="FAD-BINDING PCMH-TYPE DOMAIN-CONTAINING PROTEIN"/>
    <property type="match status" value="1"/>
</dbReference>
<comment type="cofactor">
    <cofactor evidence="1">
        <name>FAD</name>
        <dbReference type="ChEBI" id="CHEBI:57692"/>
    </cofactor>
</comment>
<dbReference type="InterPro" id="IPR016167">
    <property type="entry name" value="FAD-bd_PCMH_sub1"/>
</dbReference>
<keyword evidence="3" id="KW-0285">Flavoprotein</keyword>
<dbReference type="Proteomes" id="UP001500728">
    <property type="component" value="Unassembled WGS sequence"/>
</dbReference>
<evidence type="ECO:0000256" key="2">
    <source>
        <dbReference type="ARBA" id="ARBA00005466"/>
    </source>
</evidence>
<comment type="caution">
    <text evidence="7">The sequence shown here is derived from an EMBL/GenBank/DDBJ whole genome shotgun (WGS) entry which is preliminary data.</text>
</comment>
<keyword evidence="8" id="KW-1185">Reference proteome</keyword>